<evidence type="ECO:0000256" key="8">
    <source>
        <dbReference type="RuleBase" id="RU000644"/>
    </source>
</evidence>
<dbReference type="SUPFAM" id="SSF50447">
    <property type="entry name" value="Translation proteins"/>
    <property type="match status" value="1"/>
</dbReference>
<dbReference type="GO" id="GO:0003743">
    <property type="term" value="F:translation initiation factor activity"/>
    <property type="evidence" value="ECO:0007669"/>
    <property type="project" value="UniProtKB-UniRule"/>
</dbReference>
<dbReference type="PROSITE" id="PS51722">
    <property type="entry name" value="G_TR_2"/>
    <property type="match status" value="1"/>
</dbReference>
<evidence type="ECO:0000256" key="7">
    <source>
        <dbReference type="NCBIfam" id="TIGR00487"/>
    </source>
</evidence>
<dbReference type="InterPro" id="IPR044145">
    <property type="entry name" value="IF2_II"/>
</dbReference>
<keyword evidence="3 8" id="KW-0396">Initiation factor</keyword>
<evidence type="ECO:0000256" key="4">
    <source>
        <dbReference type="ARBA" id="ARBA00022741"/>
    </source>
</evidence>
<feature type="compositionally biased region" description="Basic and acidic residues" evidence="9">
    <location>
        <begin position="59"/>
        <end position="72"/>
    </location>
</feature>
<feature type="compositionally biased region" description="Basic residues" evidence="9">
    <location>
        <begin position="83"/>
        <end position="99"/>
    </location>
</feature>
<evidence type="ECO:0000256" key="5">
    <source>
        <dbReference type="ARBA" id="ARBA00022917"/>
    </source>
</evidence>
<dbReference type="NCBIfam" id="TIGR00231">
    <property type="entry name" value="small_GTP"/>
    <property type="match status" value="1"/>
</dbReference>
<feature type="region of interest" description="Disordered" evidence="9">
    <location>
        <begin position="59"/>
        <end position="103"/>
    </location>
</feature>
<dbReference type="InterPro" id="IPR005225">
    <property type="entry name" value="Small_GTP-bd"/>
</dbReference>
<keyword evidence="4" id="KW-0547">Nucleotide-binding</keyword>
<dbReference type="Gene3D" id="2.40.30.10">
    <property type="entry name" value="Translation factors"/>
    <property type="match status" value="1"/>
</dbReference>
<dbReference type="SUPFAM" id="SSF52156">
    <property type="entry name" value="Initiation factor IF2/eIF5b, domain 3"/>
    <property type="match status" value="1"/>
</dbReference>
<dbReference type="Pfam" id="PF22042">
    <property type="entry name" value="EF-G_D2"/>
    <property type="match status" value="1"/>
</dbReference>
<dbReference type="InterPro" id="IPR000795">
    <property type="entry name" value="T_Tr_GTP-bd_dom"/>
</dbReference>
<dbReference type="Proteomes" id="UP000315534">
    <property type="component" value="Unassembled WGS sequence"/>
</dbReference>
<evidence type="ECO:0000313" key="11">
    <source>
        <dbReference type="EMBL" id="TET81213.1"/>
    </source>
</evidence>
<evidence type="ECO:0000256" key="3">
    <source>
        <dbReference type="ARBA" id="ARBA00022540"/>
    </source>
</evidence>
<dbReference type="InterPro" id="IPR006847">
    <property type="entry name" value="IF2_N"/>
</dbReference>
<reference evidence="11 12" key="1">
    <citation type="submission" date="2019-03" db="EMBL/GenBank/DDBJ databases">
        <title>Metabolic potential of uncultured bacteria and archaea associated with petroleum seepage in deep-sea sediments.</title>
        <authorList>
            <person name="Dong X."/>
            <person name="Hubert C."/>
        </authorList>
    </citation>
    <scope>NUCLEOTIDE SEQUENCE [LARGE SCALE GENOMIC DNA]</scope>
    <source>
        <strain evidence="11">E29_bin36</strain>
    </source>
</reference>
<dbReference type="Gene3D" id="3.40.50.10050">
    <property type="entry name" value="Translation initiation factor IF- 2, domain 3"/>
    <property type="match status" value="1"/>
</dbReference>
<keyword evidence="6" id="KW-0342">GTP-binding</keyword>
<dbReference type="CDD" id="cd03702">
    <property type="entry name" value="IF2_mtIF2_II"/>
    <property type="match status" value="1"/>
</dbReference>
<dbReference type="Pfam" id="PF00009">
    <property type="entry name" value="GTP_EFTU"/>
    <property type="match status" value="1"/>
</dbReference>
<proteinExistence type="inferred from homology"/>
<name>A0A523XPI7_UNCT6</name>
<dbReference type="GO" id="GO:0003924">
    <property type="term" value="F:GTPase activity"/>
    <property type="evidence" value="ECO:0007669"/>
    <property type="project" value="InterPro"/>
</dbReference>
<dbReference type="InterPro" id="IPR036925">
    <property type="entry name" value="TIF_IF2_dom3_sf"/>
</dbReference>
<dbReference type="CDD" id="cd01887">
    <property type="entry name" value="IF2_eIF5B"/>
    <property type="match status" value="1"/>
</dbReference>
<evidence type="ECO:0000313" key="12">
    <source>
        <dbReference type="Proteomes" id="UP000315534"/>
    </source>
</evidence>
<dbReference type="InterPro" id="IPR027417">
    <property type="entry name" value="P-loop_NTPase"/>
</dbReference>
<evidence type="ECO:0000256" key="1">
    <source>
        <dbReference type="ARBA" id="ARBA00007733"/>
    </source>
</evidence>
<dbReference type="Gene3D" id="3.40.50.300">
    <property type="entry name" value="P-loop containing nucleotide triphosphate hydrolases"/>
    <property type="match status" value="1"/>
</dbReference>
<dbReference type="InterPro" id="IPR000178">
    <property type="entry name" value="TF_IF2_bacterial-like"/>
</dbReference>
<evidence type="ECO:0000256" key="2">
    <source>
        <dbReference type="ARBA" id="ARBA00020675"/>
    </source>
</evidence>
<dbReference type="InterPro" id="IPR023115">
    <property type="entry name" value="TIF_IF2_dom3"/>
</dbReference>
<evidence type="ECO:0000256" key="6">
    <source>
        <dbReference type="ARBA" id="ARBA00023134"/>
    </source>
</evidence>
<protein>
    <recommendedName>
        <fullName evidence="2 7">Translation initiation factor IF-2</fullName>
    </recommendedName>
</protein>
<dbReference type="PRINTS" id="PR00449">
    <property type="entry name" value="RASTRNSFRMNG"/>
</dbReference>
<dbReference type="InterPro" id="IPR015760">
    <property type="entry name" value="TIF_IF2"/>
</dbReference>
<dbReference type="InterPro" id="IPR053905">
    <property type="entry name" value="EF-G-like_DII"/>
</dbReference>
<dbReference type="InterPro" id="IPR009000">
    <property type="entry name" value="Transl_B-barrel_sf"/>
</dbReference>
<dbReference type="Pfam" id="PF04760">
    <property type="entry name" value="IF2_N"/>
    <property type="match status" value="2"/>
</dbReference>
<gene>
    <name evidence="11" type="ORF">E3J38_04310</name>
</gene>
<dbReference type="NCBIfam" id="TIGR00487">
    <property type="entry name" value="IF-2"/>
    <property type="match status" value="1"/>
</dbReference>
<dbReference type="FunFam" id="2.40.30.10:FF:000054">
    <property type="entry name" value="Translation initiation factor IF-2"/>
    <property type="match status" value="1"/>
</dbReference>
<dbReference type="SUPFAM" id="SSF52540">
    <property type="entry name" value="P-loop containing nucleoside triphosphate hydrolases"/>
    <property type="match status" value="1"/>
</dbReference>
<dbReference type="GO" id="GO:0005737">
    <property type="term" value="C:cytoplasm"/>
    <property type="evidence" value="ECO:0007669"/>
    <property type="project" value="UniProtKB-UniRule"/>
</dbReference>
<keyword evidence="5 8" id="KW-0648">Protein biosynthesis</keyword>
<dbReference type="Pfam" id="PF11987">
    <property type="entry name" value="IF-2"/>
    <property type="match status" value="1"/>
</dbReference>
<accession>A0A523XPI7</accession>
<evidence type="ECO:0000256" key="9">
    <source>
        <dbReference type="SAM" id="MobiDB-lite"/>
    </source>
</evidence>
<comment type="caution">
    <text evidence="11">The sequence shown here is derived from an EMBL/GenBank/DDBJ whole genome shotgun (WGS) entry which is preliminary data.</text>
</comment>
<sequence length="604" mass="66330">MPKQRIYQAARDFDLSSEALLKVIRSLGFTVKSHMSVITEEMIEAVKKRFAEEKAAAKETDMKRVREREQMAKPRTSTVRLERPRKKGKRTRPKKRKIDQKKIRQKVRETLIQMEKSARTKKKRYKSEKAPDAGVVEENKLRVSEFVSVSEVGSLLDVEPTEIIAKLLELGLVVTINHRLDFETISMIAEEYGYEAELIPEYGAQFLDTEEEKDEDLTACAPVVTVMGHVDHGKTSLLDKLRKTDVTAGESGGMTQHIGAYEVKVGENRIAFLDTPGHEAFTAMRARGAQLTDICVLVVAADDGVMPQTIEAIDHARAAGVPIVIAINKIDLPTANSMKVKQDLAQHGVLAEEFGGSTLCVEVSAKTGEGLDELIETILLQAEMLDLRACCSGPARGVVVESKLDRGKGTVATLLVQKGCLHVGDAFVAGLYSGKVRAMHDEHGVDLTEVGPSTAVQIIGFTGIPEVGDTFFVVEDEARARTLSRKRMLARREQAFRAAGDGVSLRKFQEDLKSGKSKELKMVLKGDVWGSVGALADSLQGLSTDEVKVKIIHSNVGSIKESDILLGAASKAIVVGFHVKPDARAKEMAARDNVEERLYDIIFE</sequence>
<organism evidence="11 12">
    <name type="scientific">candidate division TA06 bacterium</name>
    <dbReference type="NCBI Taxonomy" id="2250710"/>
    <lineage>
        <taxon>Bacteria</taxon>
        <taxon>Bacteria division TA06</taxon>
    </lineage>
</organism>
<comment type="similarity">
    <text evidence="1 8">Belongs to the TRAFAC class translation factor GTPase superfamily. Classic translation factor GTPase family. IF-2 subfamily.</text>
</comment>
<dbReference type="FunFam" id="3.40.50.10050:FF:000001">
    <property type="entry name" value="Translation initiation factor IF-2"/>
    <property type="match status" value="1"/>
</dbReference>
<dbReference type="EMBL" id="SOIP01000262">
    <property type="protein sequence ID" value="TET81213.1"/>
    <property type="molecule type" value="Genomic_DNA"/>
</dbReference>
<dbReference type="Gene3D" id="1.10.10.2480">
    <property type="match status" value="1"/>
</dbReference>
<feature type="domain" description="Tr-type G" evidence="10">
    <location>
        <begin position="219"/>
        <end position="388"/>
    </location>
</feature>
<dbReference type="PANTHER" id="PTHR43381:SF5">
    <property type="entry name" value="TR-TYPE G DOMAIN-CONTAINING PROTEIN"/>
    <property type="match status" value="1"/>
</dbReference>
<feature type="non-terminal residue" evidence="11">
    <location>
        <position position="604"/>
    </location>
</feature>
<evidence type="ECO:0000259" key="10">
    <source>
        <dbReference type="PROSITE" id="PS51722"/>
    </source>
</evidence>
<dbReference type="AlphaFoldDB" id="A0A523XPI7"/>
<comment type="function">
    <text evidence="8">One of the essential components for the initiation of protein synthesis. Protects formylmethionyl-tRNA from spontaneous hydrolysis and promotes its binding to the 30S ribosomal subunits. Also involved in the hydrolysis of GTP during the formation of the 70S ribosomal complex.</text>
</comment>
<dbReference type="GO" id="GO:0005525">
    <property type="term" value="F:GTP binding"/>
    <property type="evidence" value="ECO:0007669"/>
    <property type="project" value="UniProtKB-KW"/>
</dbReference>
<dbReference type="FunFam" id="3.40.50.300:FF:000019">
    <property type="entry name" value="Translation initiation factor IF-2"/>
    <property type="match status" value="1"/>
</dbReference>
<dbReference type="PANTHER" id="PTHR43381">
    <property type="entry name" value="TRANSLATION INITIATION FACTOR IF-2-RELATED"/>
    <property type="match status" value="1"/>
</dbReference>